<evidence type="ECO:0000313" key="2">
    <source>
        <dbReference type="EMBL" id="KAK4265159.1"/>
    </source>
</evidence>
<gene>
    <name evidence="2" type="ORF">QN277_026245</name>
</gene>
<comment type="caution">
    <text evidence="2">The sequence shown here is derived from an EMBL/GenBank/DDBJ whole genome shotgun (WGS) entry which is preliminary data.</text>
</comment>
<dbReference type="AlphaFoldDB" id="A0AAE1K486"/>
<proteinExistence type="predicted"/>
<dbReference type="PANTHER" id="PTHR24121:SF15">
    <property type="entry name" value="ANKYRIN REPEAT PROTEIN"/>
    <property type="match status" value="1"/>
</dbReference>
<comment type="subcellular location">
    <subcellularLocation>
        <location evidence="1">Cell membrane</location>
        <topology evidence="1">Peripheral membrane protein</topology>
        <orientation evidence="1">Cytoplasmic side</orientation>
    </subcellularLocation>
</comment>
<dbReference type="Pfam" id="PF12796">
    <property type="entry name" value="Ank_2"/>
    <property type="match status" value="1"/>
</dbReference>
<reference evidence="2" key="1">
    <citation type="submission" date="2023-10" db="EMBL/GenBank/DDBJ databases">
        <title>Chromosome-level genome of the transformable northern wattle, Acacia crassicarpa.</title>
        <authorList>
            <person name="Massaro I."/>
            <person name="Sinha N.R."/>
            <person name="Poethig S."/>
            <person name="Leichty A.R."/>
        </authorList>
    </citation>
    <scope>NUCLEOTIDE SEQUENCE</scope>
    <source>
        <strain evidence="2">Acra3RX</strain>
        <tissue evidence="2">Leaf</tissue>
    </source>
</reference>
<dbReference type="EMBL" id="JAWXYG010000008">
    <property type="protein sequence ID" value="KAK4265159.1"/>
    <property type="molecule type" value="Genomic_DNA"/>
</dbReference>
<dbReference type="Gene3D" id="1.25.40.20">
    <property type="entry name" value="Ankyrin repeat-containing domain"/>
    <property type="match status" value="1"/>
</dbReference>
<evidence type="ECO:0000313" key="3">
    <source>
        <dbReference type="Proteomes" id="UP001293593"/>
    </source>
</evidence>
<keyword evidence="3" id="KW-1185">Reference proteome</keyword>
<dbReference type="InterPro" id="IPR036770">
    <property type="entry name" value="Ankyrin_rpt-contain_sf"/>
</dbReference>
<protein>
    <submittedName>
        <fullName evidence="2">Uncharacterized protein</fullName>
    </submittedName>
</protein>
<dbReference type="InterPro" id="IPR002110">
    <property type="entry name" value="Ankyrin_rpt"/>
</dbReference>
<dbReference type="GO" id="GO:0005886">
    <property type="term" value="C:plasma membrane"/>
    <property type="evidence" value="ECO:0007669"/>
    <property type="project" value="UniProtKB-SubCell"/>
</dbReference>
<dbReference type="SMART" id="SM00248">
    <property type="entry name" value="ANK"/>
    <property type="match status" value="3"/>
</dbReference>
<name>A0AAE1K486_9FABA</name>
<dbReference type="PANTHER" id="PTHR24121">
    <property type="entry name" value="NO MECHANORECEPTOR POTENTIAL C, ISOFORM D-RELATED"/>
    <property type="match status" value="1"/>
</dbReference>
<evidence type="ECO:0000256" key="1">
    <source>
        <dbReference type="ARBA" id="ARBA00004413"/>
    </source>
</evidence>
<dbReference type="SUPFAM" id="SSF48403">
    <property type="entry name" value="Ankyrin repeat"/>
    <property type="match status" value="1"/>
</dbReference>
<organism evidence="2 3">
    <name type="scientific">Acacia crassicarpa</name>
    <name type="common">northern wattle</name>
    <dbReference type="NCBI Taxonomy" id="499986"/>
    <lineage>
        <taxon>Eukaryota</taxon>
        <taxon>Viridiplantae</taxon>
        <taxon>Streptophyta</taxon>
        <taxon>Embryophyta</taxon>
        <taxon>Tracheophyta</taxon>
        <taxon>Spermatophyta</taxon>
        <taxon>Magnoliopsida</taxon>
        <taxon>eudicotyledons</taxon>
        <taxon>Gunneridae</taxon>
        <taxon>Pentapetalae</taxon>
        <taxon>rosids</taxon>
        <taxon>fabids</taxon>
        <taxon>Fabales</taxon>
        <taxon>Fabaceae</taxon>
        <taxon>Caesalpinioideae</taxon>
        <taxon>mimosoid clade</taxon>
        <taxon>Acacieae</taxon>
        <taxon>Acacia</taxon>
    </lineage>
</organism>
<accession>A0AAE1K486</accession>
<dbReference type="Pfam" id="PF00023">
    <property type="entry name" value="Ank"/>
    <property type="match status" value="1"/>
</dbReference>
<dbReference type="Proteomes" id="UP001293593">
    <property type="component" value="Unassembled WGS sequence"/>
</dbReference>
<sequence>MKSPSLDSHDMSVESKLYMHTFQGEWEKVEKLYETNRDVWSTDITSSGDTALHMAINEDKEDVVVRLVDIIVKAADGGGGRQEDDKEKAKEALSKANEVGDTPLHRAAARGSMKMCNRIVDEETKSVGLLKKANEWGETPLFVAALCNRKDAFIYLFREAHKIHGEE</sequence>